<feature type="region of interest" description="Disordered" evidence="1">
    <location>
        <begin position="263"/>
        <end position="1067"/>
    </location>
</feature>
<dbReference type="SUPFAM" id="SSF50729">
    <property type="entry name" value="PH domain-like"/>
    <property type="match status" value="1"/>
</dbReference>
<feature type="compositionally biased region" description="Low complexity" evidence="1">
    <location>
        <begin position="911"/>
        <end position="930"/>
    </location>
</feature>
<dbReference type="Pfam" id="PF00638">
    <property type="entry name" value="Ran_BP1"/>
    <property type="match status" value="1"/>
</dbReference>
<protein>
    <submittedName>
        <fullName evidence="3">Nucleoporin-like protein</fullName>
    </submittedName>
</protein>
<evidence type="ECO:0000313" key="4">
    <source>
        <dbReference type="Proteomes" id="UP000029964"/>
    </source>
</evidence>
<feature type="compositionally biased region" description="Low complexity" evidence="1">
    <location>
        <begin position="888"/>
        <end position="903"/>
    </location>
</feature>
<feature type="compositionally biased region" description="Polar residues" evidence="1">
    <location>
        <begin position="586"/>
        <end position="604"/>
    </location>
</feature>
<feature type="compositionally biased region" description="Acidic residues" evidence="1">
    <location>
        <begin position="420"/>
        <end position="440"/>
    </location>
</feature>
<feature type="compositionally biased region" description="Polar residues" evidence="1">
    <location>
        <begin position="755"/>
        <end position="775"/>
    </location>
</feature>
<evidence type="ECO:0000313" key="3">
    <source>
        <dbReference type="EMBL" id="KFH45250.1"/>
    </source>
</evidence>
<feature type="compositionally biased region" description="Polar residues" evidence="1">
    <location>
        <begin position="336"/>
        <end position="347"/>
    </location>
</feature>
<evidence type="ECO:0000256" key="1">
    <source>
        <dbReference type="SAM" id="MobiDB-lite"/>
    </source>
</evidence>
<dbReference type="SMART" id="SM00160">
    <property type="entry name" value="RanBD"/>
    <property type="match status" value="1"/>
</dbReference>
<feature type="compositionally biased region" description="Polar residues" evidence="1">
    <location>
        <begin position="491"/>
        <end position="533"/>
    </location>
</feature>
<feature type="compositionally biased region" description="Basic and acidic residues" evidence="1">
    <location>
        <begin position="555"/>
        <end position="585"/>
    </location>
</feature>
<dbReference type="InterPro" id="IPR000156">
    <property type="entry name" value="Ran_bind_dom"/>
</dbReference>
<dbReference type="CDD" id="cd13170">
    <property type="entry name" value="RanBD_NUP50"/>
    <property type="match status" value="1"/>
</dbReference>
<feature type="compositionally biased region" description="Polar residues" evidence="1">
    <location>
        <begin position="656"/>
        <end position="667"/>
    </location>
</feature>
<feature type="compositionally biased region" description="Polar residues" evidence="1">
    <location>
        <begin position="636"/>
        <end position="646"/>
    </location>
</feature>
<dbReference type="PANTHER" id="PTHR38697">
    <property type="entry name" value="NUCLEAR PORE COMPLEX PROTEIN SIMILAR TO S. CEREVISIAE NUP2 (EUROFUNG)"/>
    <property type="match status" value="1"/>
</dbReference>
<feature type="compositionally biased region" description="Polar residues" evidence="1">
    <location>
        <begin position="62"/>
        <end position="72"/>
    </location>
</feature>
<dbReference type="OrthoDB" id="10249382at2759"/>
<sequence length="1187" mass="122311">MVTFALPGDNDVAEPTNATPRSRPPLPFAKRAYSPYNSAPRRLGTPQGASARRTLTTRDDVPSSSMSRSFSGANNLFRASTISDSPPTASFSPSLSHTPMKRVFAPGATPEPSRVQRESVAQATPRGVAARAKDKDLFPMRIKSPPPELTGEVLTRKVPKDWDPKGSIYADQFLGHLCPPDLDDEQRRQFFCILDLRRLKYAADEIFCAKGWKLNVINFAKEFEKSRSIIMLHYGLYEFQNVKPSKELIKRWRREHGLPTLEDDEADAARTPSKPASSKKKRKAIEDSFDEVPASSNRNKRRAPEKGDADETPAAAATPLFSKNKRKASVDEDAESQPSKKQPSGSRSLFEKIANKTSTTPAASPSKPNPFAPKPAGNSLMQSVLKNNAKTEAAQPAASTSNIFGHLSDSGSAKNSGQDADAESETDSEPEASPEADQSDEPSAKRPALASATETGTPSAAGTRESTPGRSLFDRVTKGGDGQPIRAEAPTESSSSMKDQTWNPSTTPIKFAPTTTSAAPTNQGSSLFANSGAASGGALFAPKPATTSSNLFAAAKEDKPAEKETNDKATEKTNQDGGESDKENDSQGPNKSAQPQSGSGSSLFQAKPASAEAPKEAEPAKPSATSNLFGAAASKPATSGASSLFGSANKPAESTPAATVMQSSTLFGSKPSEPEKPAASEPAKPAPTFGAGSTTTNDQPSTGSLFAPKPASTGSNLFGSNASPAPAKPLFGNTSSTASATSTTTAPAPAAPTPNFSFGPSTTSDAKPNGISQQAPKPLFGAPKSPPASTGASSMFDGSPMKQDDRSPAKPLFGGGNNAASSTPSFSFGGAPQSAPASNLFGGASTTPANNGNTAGSNGNTFGANQPAVGGSGGFNFNFGAGSGSSSGAGFNNPFSPGANQAGGASGSNAGGMFNFGASSGPSSGPSTGGMFQFGAGSSNTGSPAPSGGLFGANQSNTNGKPAFGGSAAPSSGPVFNFGGGQSQPPQNQNTAPAFLQPPSGGLSTGTTSGLDTPSILGGGSSLATTPAHGTPEPSSQAEGDRGGDDDEGEKHEQINLTAAVEEGEENLHEVRAKALKYVPADNVEGGDKPKSKSPWSTQGVGALRLLKNKETNMVRLLLRAEPRGHVAMNRAVLPNVTYKADEKYVKVMTANEKGNGLETWMIQVKTKDLAKTLAEALEKHKEANKK</sequence>
<organism evidence="3 4">
    <name type="scientific">Hapsidospora chrysogenum (strain ATCC 11550 / CBS 779.69 / DSM 880 / IAM 14645 / JCM 23072 / IMI 49137)</name>
    <name type="common">Acremonium chrysogenum</name>
    <dbReference type="NCBI Taxonomy" id="857340"/>
    <lineage>
        <taxon>Eukaryota</taxon>
        <taxon>Fungi</taxon>
        <taxon>Dikarya</taxon>
        <taxon>Ascomycota</taxon>
        <taxon>Pezizomycotina</taxon>
        <taxon>Sordariomycetes</taxon>
        <taxon>Hypocreomycetidae</taxon>
        <taxon>Hypocreales</taxon>
        <taxon>Bionectriaceae</taxon>
        <taxon>Hapsidospora</taxon>
    </lineage>
</organism>
<comment type="caution">
    <text evidence="3">The sequence shown here is derived from an EMBL/GenBank/DDBJ whole genome shotgun (WGS) entry which is preliminary data.</text>
</comment>
<accession>A0A086T7B8</accession>
<feature type="compositionally biased region" description="Low complexity" evidence="1">
    <location>
        <begin position="998"/>
        <end position="1015"/>
    </location>
</feature>
<feature type="compositionally biased region" description="Polar residues" evidence="1">
    <location>
        <begin position="397"/>
        <end position="418"/>
    </location>
</feature>
<feature type="region of interest" description="Disordered" evidence="1">
    <location>
        <begin position="103"/>
        <end position="130"/>
    </location>
</feature>
<dbReference type="InterPro" id="IPR011993">
    <property type="entry name" value="PH-like_dom_sf"/>
</dbReference>
<feature type="compositionally biased region" description="Polar residues" evidence="1">
    <location>
        <begin position="452"/>
        <end position="469"/>
    </location>
</feature>
<feature type="compositionally biased region" description="Low complexity" evidence="1">
    <location>
        <begin position="842"/>
        <end position="865"/>
    </location>
</feature>
<dbReference type="AlphaFoldDB" id="A0A086T7B8"/>
<feature type="compositionally biased region" description="Polar residues" evidence="1">
    <location>
        <begin position="712"/>
        <end position="723"/>
    </location>
</feature>
<dbReference type="InterPro" id="IPR053074">
    <property type="entry name" value="NPC_Nucleoporin"/>
</dbReference>
<dbReference type="PANTHER" id="PTHR38697:SF1">
    <property type="entry name" value="NUCLEAR PORE COMPLEX PROTEIN SIMILAR TO S. CEREVISIAE NUP2 (EUROFUNG)"/>
    <property type="match status" value="1"/>
</dbReference>
<feature type="compositionally biased region" description="Basic and acidic residues" evidence="1">
    <location>
        <begin position="1039"/>
        <end position="1054"/>
    </location>
</feature>
<gene>
    <name evidence="3" type="ORF">ACRE_039290</name>
</gene>
<dbReference type="HOGENOM" id="CLU_002780_0_0_1"/>
<feature type="region of interest" description="Disordered" evidence="1">
    <location>
        <begin position="1"/>
        <end position="72"/>
    </location>
</feature>
<proteinExistence type="predicted"/>
<dbReference type="STRING" id="857340.A0A086T7B8"/>
<reference evidence="4" key="1">
    <citation type="journal article" date="2014" name="Genome Announc.">
        <title>Genome sequence and annotation of Acremonium chrysogenum, producer of the beta-lactam antibiotic cephalosporin C.</title>
        <authorList>
            <person name="Terfehr D."/>
            <person name="Dahlmann T.A."/>
            <person name="Specht T."/>
            <person name="Zadra I."/>
            <person name="Kuernsteiner H."/>
            <person name="Kueck U."/>
        </authorList>
    </citation>
    <scope>NUCLEOTIDE SEQUENCE [LARGE SCALE GENOMIC DNA]</scope>
    <source>
        <strain evidence="4">ATCC 11550 / CBS 779.69 / DSM 880 / IAM 14645 / JCM 23072 / IMI 49137</strain>
    </source>
</reference>
<evidence type="ECO:0000259" key="2">
    <source>
        <dbReference type="PROSITE" id="PS50196"/>
    </source>
</evidence>
<feature type="compositionally biased region" description="Polar residues" evidence="1">
    <location>
        <begin position="379"/>
        <end position="390"/>
    </location>
</feature>
<feature type="domain" description="RanBD1" evidence="2">
    <location>
        <begin position="1062"/>
        <end position="1187"/>
    </location>
</feature>
<feature type="compositionally biased region" description="Polar residues" evidence="1">
    <location>
        <begin position="691"/>
        <end position="704"/>
    </location>
</feature>
<feature type="compositionally biased region" description="Low complexity" evidence="1">
    <location>
        <begin position="734"/>
        <end position="748"/>
    </location>
</feature>
<dbReference type="PROSITE" id="PS50196">
    <property type="entry name" value="RANBD1"/>
    <property type="match status" value="1"/>
</dbReference>
<dbReference type="Gene3D" id="2.30.29.30">
    <property type="entry name" value="Pleckstrin-homology domain (PH domain)/Phosphotyrosine-binding domain (PTB)"/>
    <property type="match status" value="1"/>
</dbReference>
<keyword evidence="4" id="KW-1185">Reference proteome</keyword>
<dbReference type="EMBL" id="JPKY01000035">
    <property type="protein sequence ID" value="KFH45250.1"/>
    <property type="molecule type" value="Genomic_DNA"/>
</dbReference>
<name>A0A086T7B8_HAPC1</name>
<dbReference type="Proteomes" id="UP000029964">
    <property type="component" value="Unassembled WGS sequence"/>
</dbReference>